<accession>A0A427B0W5</accession>
<evidence type="ECO:0000313" key="3">
    <source>
        <dbReference type="Proteomes" id="UP000287651"/>
    </source>
</evidence>
<gene>
    <name evidence="2" type="ORF">B296_00015423</name>
</gene>
<reference evidence="2 3" key="1">
    <citation type="journal article" date="2014" name="Agronomy (Basel)">
        <title>A Draft Genome Sequence for Ensete ventricosum, the Drought-Tolerant Tree Against Hunger.</title>
        <authorList>
            <person name="Harrison J."/>
            <person name="Moore K.A."/>
            <person name="Paszkiewicz K."/>
            <person name="Jones T."/>
            <person name="Grant M."/>
            <person name="Ambacheew D."/>
            <person name="Muzemil S."/>
            <person name="Studholme D.J."/>
        </authorList>
    </citation>
    <scope>NUCLEOTIDE SEQUENCE [LARGE SCALE GENOMIC DNA]</scope>
</reference>
<dbReference type="Proteomes" id="UP000287651">
    <property type="component" value="Unassembled WGS sequence"/>
</dbReference>
<feature type="compositionally biased region" description="Low complexity" evidence="1">
    <location>
        <begin position="33"/>
        <end position="50"/>
    </location>
</feature>
<protein>
    <submittedName>
        <fullName evidence="2">Uncharacterized protein</fullName>
    </submittedName>
</protein>
<dbReference type="EMBL" id="AMZH03000766">
    <property type="protein sequence ID" value="RRT82075.1"/>
    <property type="molecule type" value="Genomic_DNA"/>
</dbReference>
<proteinExistence type="predicted"/>
<comment type="caution">
    <text evidence="2">The sequence shown here is derived from an EMBL/GenBank/DDBJ whole genome shotgun (WGS) entry which is preliminary data.</text>
</comment>
<evidence type="ECO:0000256" key="1">
    <source>
        <dbReference type="SAM" id="MobiDB-lite"/>
    </source>
</evidence>
<sequence>MVWLAAALSIITDLSVNTTINRSVHPLYQPHTSPLSSSSSLSHLINPSSS</sequence>
<organism evidence="2 3">
    <name type="scientific">Ensete ventricosum</name>
    <name type="common">Abyssinian banana</name>
    <name type="synonym">Musa ensete</name>
    <dbReference type="NCBI Taxonomy" id="4639"/>
    <lineage>
        <taxon>Eukaryota</taxon>
        <taxon>Viridiplantae</taxon>
        <taxon>Streptophyta</taxon>
        <taxon>Embryophyta</taxon>
        <taxon>Tracheophyta</taxon>
        <taxon>Spermatophyta</taxon>
        <taxon>Magnoliopsida</taxon>
        <taxon>Liliopsida</taxon>
        <taxon>Zingiberales</taxon>
        <taxon>Musaceae</taxon>
        <taxon>Ensete</taxon>
    </lineage>
</organism>
<feature type="region of interest" description="Disordered" evidence="1">
    <location>
        <begin position="29"/>
        <end position="50"/>
    </location>
</feature>
<evidence type="ECO:0000313" key="2">
    <source>
        <dbReference type="EMBL" id="RRT82075.1"/>
    </source>
</evidence>
<name>A0A427B0W5_ENSVE</name>
<dbReference type="AlphaFoldDB" id="A0A427B0W5"/>